<dbReference type="EMBL" id="OENE01000007">
    <property type="protein sequence ID" value="SOU88299.1"/>
    <property type="molecule type" value="Genomic_DNA"/>
</dbReference>
<dbReference type="SUPFAM" id="SSF52540">
    <property type="entry name" value="P-loop containing nucleoside triphosphate hydrolases"/>
    <property type="match status" value="1"/>
</dbReference>
<name>A0A2I2M6X9_9FLAO</name>
<dbReference type="PANTHER" id="PTHR43581:SF4">
    <property type="entry name" value="ATP_GTP PHOSPHATASE"/>
    <property type="match status" value="1"/>
</dbReference>
<dbReference type="Pfam" id="PF13175">
    <property type="entry name" value="AAA_15"/>
    <property type="match status" value="1"/>
</dbReference>
<dbReference type="Proteomes" id="UP000490060">
    <property type="component" value="Unassembled WGS sequence"/>
</dbReference>
<accession>A0A2I2M6X9</accession>
<evidence type="ECO:0000259" key="1">
    <source>
        <dbReference type="Pfam" id="PF13175"/>
    </source>
</evidence>
<dbReference type="PANTHER" id="PTHR43581">
    <property type="entry name" value="ATP/GTP PHOSPHATASE"/>
    <property type="match status" value="1"/>
</dbReference>
<evidence type="ECO:0000313" key="2">
    <source>
        <dbReference type="EMBL" id="SOU88299.1"/>
    </source>
</evidence>
<dbReference type="GO" id="GO:0004519">
    <property type="term" value="F:endonuclease activity"/>
    <property type="evidence" value="ECO:0007669"/>
    <property type="project" value="UniProtKB-KW"/>
</dbReference>
<keyword evidence="2" id="KW-0540">Nuclease</keyword>
<evidence type="ECO:0000313" key="3">
    <source>
        <dbReference type="Proteomes" id="UP000490060"/>
    </source>
</evidence>
<keyword evidence="2" id="KW-0255">Endonuclease</keyword>
<organism evidence="2 3">
    <name type="scientific">Tenacibaculum finnmarkense genomovar ulcerans</name>
    <dbReference type="NCBI Taxonomy" id="2781388"/>
    <lineage>
        <taxon>Bacteria</taxon>
        <taxon>Pseudomonadati</taxon>
        <taxon>Bacteroidota</taxon>
        <taxon>Flavobacteriia</taxon>
        <taxon>Flavobacteriales</taxon>
        <taxon>Flavobacteriaceae</taxon>
        <taxon>Tenacibaculum</taxon>
        <taxon>Tenacibaculum finnmarkense</taxon>
    </lineage>
</organism>
<reference evidence="2 3" key="1">
    <citation type="submission" date="2017-11" db="EMBL/GenBank/DDBJ databases">
        <authorList>
            <person name="Duchaud E."/>
        </authorList>
    </citation>
    <scope>NUCLEOTIDE SEQUENCE [LARGE SCALE GENOMIC DNA]</scope>
    <source>
        <strain evidence="2 3">TNO010</strain>
    </source>
</reference>
<dbReference type="InterPro" id="IPR027417">
    <property type="entry name" value="P-loop_NTPase"/>
</dbReference>
<keyword evidence="2" id="KW-0378">Hydrolase</keyword>
<sequence length="635" mass="74142">MKLVIKDIDGLDFPQEFKSPEYYIDNLKNSFATQVVKNSESYYSAEIKINQINFFIGANNSGKSRFMRGLLKVSPEPYEYICKQSLFIDLLEELKQIVLNPHEDEILEKKNLSFEKIIVNDIPNKKRGLVNYNKEISESLNLRIKELELELEKEDDLFENLKWYVNKLKDLVKETDFSKNNKISKKTYVPILRSLLENPSLVEGAFKDTIKKVFFNDNDSLPNHLKIDTGLNLWGDMSKIHNSRNIGDIENFSNFLSQHFFDNEKVQLLPDREGLKLIQININNKGFRGINEIGDGVQTIILLLFPIFTAYNNECFYIEEPETNLHPAFQRIFIETLLTNEILVNKNLKYFFTTHSNHFLDLTLRSDKVSFFQFQKIAENKHLIKTNIKPNKETLDLLGVNNSSVFLANTSLWVEGPTDRKYLAKFLKLYCEEKEKPYLKEDIDFAFFEYGGNLIAHYLFDENQEFEDDEIRDKINAFANANKIYLLADNDNVKEESAKYLRQKNLENLASKNSYFKYQNTIVKEIENLLSAKVVKGFISELLKTASSKEKVKNIKLKKDDYSSIGIGQFIEDVLIKNNISDMKKFKAESGTLTNEYKNKLANFVIDRTYTYKDLIEDNEQLKTLIEDLYKFIKN</sequence>
<gene>
    <name evidence="2" type="ORF">TNO010_150252</name>
</gene>
<dbReference type="InterPro" id="IPR051396">
    <property type="entry name" value="Bact_Antivir_Def_Nuclease"/>
</dbReference>
<dbReference type="AlphaFoldDB" id="A0A2I2M6X9"/>
<protein>
    <submittedName>
        <fullName evidence="2">Putative ATP-dependent endonuclease of the OLD family</fullName>
    </submittedName>
</protein>
<feature type="domain" description="Endonuclease GajA/Old nuclease/RecF-like AAA" evidence="1">
    <location>
        <begin position="36"/>
        <end position="359"/>
    </location>
</feature>
<proteinExistence type="predicted"/>
<dbReference type="InterPro" id="IPR041685">
    <property type="entry name" value="AAA_GajA/Old/RecF-like"/>
</dbReference>
<dbReference type="RefSeq" id="WP_172505071.1">
    <property type="nucleotide sequence ID" value="NZ_OENE01000007.1"/>
</dbReference>